<reference evidence="2 3" key="1">
    <citation type="journal article" date="2016" name="Nat. Commun.">
        <title>Thousands of microbial genomes shed light on interconnected biogeochemical processes in an aquifer system.</title>
        <authorList>
            <person name="Anantharaman K."/>
            <person name="Brown C.T."/>
            <person name="Hug L.A."/>
            <person name="Sharon I."/>
            <person name="Castelle C.J."/>
            <person name="Probst A.J."/>
            <person name="Thomas B.C."/>
            <person name="Singh A."/>
            <person name="Wilkins M.J."/>
            <person name="Karaoz U."/>
            <person name="Brodie E.L."/>
            <person name="Williams K.H."/>
            <person name="Hubbard S.S."/>
            <person name="Banfield J.F."/>
        </authorList>
    </citation>
    <scope>NUCLEOTIDE SEQUENCE [LARGE SCALE GENOMIC DNA]</scope>
</reference>
<dbReference type="AlphaFoldDB" id="A0A1F7WKJ8"/>
<evidence type="ECO:0000313" key="3">
    <source>
        <dbReference type="Proteomes" id="UP000178735"/>
    </source>
</evidence>
<organism evidence="2 3">
    <name type="scientific">Candidatus Wallbacteria bacterium GWC2_49_35</name>
    <dbReference type="NCBI Taxonomy" id="1817813"/>
    <lineage>
        <taxon>Bacteria</taxon>
        <taxon>Candidatus Walliibacteriota</taxon>
    </lineage>
</organism>
<dbReference type="InterPro" id="IPR035994">
    <property type="entry name" value="Nucleoside_phosphorylase_sf"/>
</dbReference>
<dbReference type="EMBL" id="MGFH01000170">
    <property type="protein sequence ID" value="OGM03366.1"/>
    <property type="molecule type" value="Genomic_DNA"/>
</dbReference>
<accession>A0A1F7WKJ8</accession>
<dbReference type="Proteomes" id="UP000178735">
    <property type="component" value="Unassembled WGS sequence"/>
</dbReference>
<name>A0A1F7WKJ8_9BACT</name>
<dbReference type="InterPro" id="IPR000845">
    <property type="entry name" value="Nucleoside_phosphorylase_d"/>
</dbReference>
<dbReference type="SUPFAM" id="SSF53167">
    <property type="entry name" value="Purine and uridine phosphorylases"/>
    <property type="match status" value="1"/>
</dbReference>
<proteinExistence type="predicted"/>
<comment type="caution">
    <text evidence="2">The sequence shown here is derived from an EMBL/GenBank/DDBJ whole genome shotgun (WGS) entry which is preliminary data.</text>
</comment>
<dbReference type="GO" id="GO:0009116">
    <property type="term" value="P:nucleoside metabolic process"/>
    <property type="evidence" value="ECO:0007669"/>
    <property type="project" value="InterPro"/>
</dbReference>
<evidence type="ECO:0000313" key="2">
    <source>
        <dbReference type="EMBL" id="OGM03366.1"/>
    </source>
</evidence>
<dbReference type="Gene3D" id="3.40.50.1580">
    <property type="entry name" value="Nucleoside phosphorylase domain"/>
    <property type="match status" value="1"/>
</dbReference>
<feature type="domain" description="Nucleoside phosphorylase" evidence="1">
    <location>
        <begin position="325"/>
        <end position="412"/>
    </location>
</feature>
<dbReference type="GO" id="GO:0003824">
    <property type="term" value="F:catalytic activity"/>
    <property type="evidence" value="ECO:0007669"/>
    <property type="project" value="InterPro"/>
</dbReference>
<evidence type="ECO:0000259" key="1">
    <source>
        <dbReference type="Pfam" id="PF01048"/>
    </source>
</evidence>
<sequence length="524" mass="58724">MAEMLKKNFYRLESFIFLFSFFIISFQPAGASGAGGYETVAIENISHLKHSMANPFKYASSKIPESIKKLIASGRVSKLIVFQGGKENCLRYFKEKRIGAALSEFADTFADGAKTSFYKISGSDIYIDYKNYGRDMAVHKALLYHFAGLSAPKIEIVAEEDDGATNPLFYESVKAAGRCDFAVIGYVRSFVRDFTLRKMTFEKAKFLRDHFAKGVNRLKTGTAIKRLLLRVGGGANRPAADELRGFFRTVELIADSDPSVFFRDSRYYFALTELEAALLKTSREGLDALITEKGFKYYPVKGKYNFKAGEYVHSAGFDIRRFDALVSGGAKKRILIARHPYGEQARCLAEELYSAGARRVLFLGSCGGFDEGLQTGDILISRKFYRFDESGRFHGPYGANDAWRLFKSLSEEEKTAGREPSPYKNRVEIKDYHVSVPSPLVETKRTVNDFIAGNISSVDCESFYLFENKHASRSAGAVFIVTDLPLKDHTLESFDSNSPAMLEAQMRALDLVIQYFGIEDIAVN</sequence>
<dbReference type="Pfam" id="PF01048">
    <property type="entry name" value="PNP_UDP_1"/>
    <property type="match status" value="1"/>
</dbReference>
<gene>
    <name evidence="2" type="ORF">A2008_13155</name>
</gene>
<protein>
    <recommendedName>
        <fullName evidence="1">Nucleoside phosphorylase domain-containing protein</fullName>
    </recommendedName>
</protein>
<dbReference type="STRING" id="1817813.A2008_13155"/>